<protein>
    <recommendedName>
        <fullName evidence="2">Transposase InsH N-terminal domain-containing protein</fullName>
    </recommendedName>
</protein>
<accession>A0A518CLL8</accession>
<dbReference type="RefSeq" id="WP_144995158.1">
    <property type="nucleotide sequence ID" value="NZ_CP036281.1"/>
</dbReference>
<dbReference type="PANTHER" id="PTHR35604">
    <property type="entry name" value="TRANSPOSASE INSH FOR INSERTION SEQUENCE ELEMENT IS5A-RELATED"/>
    <property type="match status" value="1"/>
</dbReference>
<evidence type="ECO:0000313" key="3">
    <source>
        <dbReference type="EMBL" id="QDU80064.1"/>
    </source>
</evidence>
<dbReference type="Pfam" id="PF05598">
    <property type="entry name" value="DUF772"/>
    <property type="match status" value="1"/>
</dbReference>
<dbReference type="InterPro" id="IPR008490">
    <property type="entry name" value="Transposase_InsH_N"/>
</dbReference>
<sequence length="322" mass="36765">MSLGKREHERQESLCVETRKLTAPGHHFYIRLNKLLREAGFDAFLEELCAPCYHERGRKSIPPGVYFRMLMVGYFEGIDSQRGIAWRCADSLSLRQFLGLPLEQQTPDHSRLTRIRDRFPRRVYEQVFQFILEIMGQHDLLSGQAVGVDSTTLEANAAMKSIVRKDSGEDWNAYATGLMREAGVIEEDEEPSDDERRKFDQQRSEKVERSFAHTCETGGARRIWLRGMEKINKRYLLQGASRNLGTLMRSLFGTGSPRGLQRAMAGLLGLCIALVARFNGAIRSRCQFTTFTHRIPTLSSTHQSHWHDRLPTKPKLGFSTGC</sequence>
<dbReference type="EMBL" id="CP036281">
    <property type="protein sequence ID" value="QDU80064.1"/>
    <property type="molecule type" value="Genomic_DNA"/>
</dbReference>
<organism evidence="3 4">
    <name type="scientific">Polystyrenella longa</name>
    <dbReference type="NCBI Taxonomy" id="2528007"/>
    <lineage>
        <taxon>Bacteria</taxon>
        <taxon>Pseudomonadati</taxon>
        <taxon>Planctomycetota</taxon>
        <taxon>Planctomycetia</taxon>
        <taxon>Planctomycetales</taxon>
        <taxon>Planctomycetaceae</taxon>
        <taxon>Polystyrenella</taxon>
    </lineage>
</organism>
<gene>
    <name evidence="3" type="ORF">Pla110_17860</name>
</gene>
<feature type="region of interest" description="Disordered" evidence="1">
    <location>
        <begin position="184"/>
        <end position="204"/>
    </location>
</feature>
<proteinExistence type="predicted"/>
<keyword evidence="4" id="KW-1185">Reference proteome</keyword>
<dbReference type="OrthoDB" id="106677at2"/>
<reference evidence="3 4" key="1">
    <citation type="submission" date="2019-02" db="EMBL/GenBank/DDBJ databases">
        <title>Deep-cultivation of Planctomycetes and their phenomic and genomic characterization uncovers novel biology.</title>
        <authorList>
            <person name="Wiegand S."/>
            <person name="Jogler M."/>
            <person name="Boedeker C."/>
            <person name="Pinto D."/>
            <person name="Vollmers J."/>
            <person name="Rivas-Marin E."/>
            <person name="Kohn T."/>
            <person name="Peeters S.H."/>
            <person name="Heuer A."/>
            <person name="Rast P."/>
            <person name="Oberbeckmann S."/>
            <person name="Bunk B."/>
            <person name="Jeske O."/>
            <person name="Meyerdierks A."/>
            <person name="Storesund J.E."/>
            <person name="Kallscheuer N."/>
            <person name="Luecker S."/>
            <person name="Lage O.M."/>
            <person name="Pohl T."/>
            <person name="Merkel B.J."/>
            <person name="Hornburger P."/>
            <person name="Mueller R.-W."/>
            <person name="Bruemmer F."/>
            <person name="Labrenz M."/>
            <person name="Spormann A.M."/>
            <person name="Op den Camp H."/>
            <person name="Overmann J."/>
            <person name="Amann R."/>
            <person name="Jetten M.S.M."/>
            <person name="Mascher T."/>
            <person name="Medema M.H."/>
            <person name="Devos D.P."/>
            <person name="Kaster A.-K."/>
            <person name="Ovreas L."/>
            <person name="Rohde M."/>
            <person name="Galperin M.Y."/>
            <person name="Jogler C."/>
        </authorList>
    </citation>
    <scope>NUCLEOTIDE SEQUENCE [LARGE SCALE GENOMIC DNA]</scope>
    <source>
        <strain evidence="3 4">Pla110</strain>
    </source>
</reference>
<dbReference type="PANTHER" id="PTHR35604:SF2">
    <property type="entry name" value="TRANSPOSASE INSH FOR INSERTION SEQUENCE ELEMENT IS5A-RELATED"/>
    <property type="match status" value="1"/>
</dbReference>
<evidence type="ECO:0000259" key="2">
    <source>
        <dbReference type="Pfam" id="PF05598"/>
    </source>
</evidence>
<evidence type="ECO:0000256" key="1">
    <source>
        <dbReference type="SAM" id="MobiDB-lite"/>
    </source>
</evidence>
<dbReference type="AlphaFoldDB" id="A0A518CLL8"/>
<evidence type="ECO:0000313" key="4">
    <source>
        <dbReference type="Proteomes" id="UP000317178"/>
    </source>
</evidence>
<name>A0A518CLL8_9PLAN</name>
<dbReference type="KEGG" id="plon:Pla110_17860"/>
<feature type="domain" description="Transposase InsH N-terminal" evidence="2">
    <location>
        <begin position="24"/>
        <end position="118"/>
    </location>
</feature>
<feature type="compositionally biased region" description="Basic and acidic residues" evidence="1">
    <location>
        <begin position="194"/>
        <end position="204"/>
    </location>
</feature>
<feature type="compositionally biased region" description="Acidic residues" evidence="1">
    <location>
        <begin position="184"/>
        <end position="193"/>
    </location>
</feature>
<dbReference type="Proteomes" id="UP000317178">
    <property type="component" value="Chromosome"/>
</dbReference>